<organism evidence="2 3">
    <name type="scientific">Natronincola peptidivorans</name>
    <dbReference type="NCBI Taxonomy" id="426128"/>
    <lineage>
        <taxon>Bacteria</taxon>
        <taxon>Bacillati</taxon>
        <taxon>Bacillota</taxon>
        <taxon>Clostridia</taxon>
        <taxon>Peptostreptococcales</taxon>
        <taxon>Natronincolaceae</taxon>
        <taxon>Natronincola</taxon>
    </lineage>
</organism>
<dbReference type="Proteomes" id="UP000199568">
    <property type="component" value="Unassembled WGS sequence"/>
</dbReference>
<dbReference type="EMBL" id="FOHU01000009">
    <property type="protein sequence ID" value="SET38383.1"/>
    <property type="molecule type" value="Genomic_DNA"/>
</dbReference>
<dbReference type="Pfam" id="PF12728">
    <property type="entry name" value="HTH_17"/>
    <property type="match status" value="1"/>
</dbReference>
<reference evidence="2 3" key="1">
    <citation type="submission" date="2016-10" db="EMBL/GenBank/DDBJ databases">
        <authorList>
            <person name="de Groot N.N."/>
        </authorList>
    </citation>
    <scope>NUCLEOTIDE SEQUENCE [LARGE SCALE GENOMIC DNA]</scope>
    <source>
        <strain evidence="2 3">DSM 18979</strain>
    </source>
</reference>
<evidence type="ECO:0000313" key="2">
    <source>
        <dbReference type="EMBL" id="SET38383.1"/>
    </source>
</evidence>
<feature type="domain" description="Helix-turn-helix" evidence="1">
    <location>
        <begin position="3"/>
        <end position="51"/>
    </location>
</feature>
<sequence length="54" mass="6436">MIYTAKELMEILKIKESLCYKLLREGEIKAFKMGSDWKIPKQSLEEYIARQLKV</sequence>
<protein>
    <submittedName>
        <fullName evidence="2">DNA binding domain-containing protein, excisionase family</fullName>
    </submittedName>
</protein>
<evidence type="ECO:0000259" key="1">
    <source>
        <dbReference type="Pfam" id="PF12728"/>
    </source>
</evidence>
<dbReference type="InterPro" id="IPR041657">
    <property type="entry name" value="HTH_17"/>
</dbReference>
<accession>A0A1I0E050</accession>
<dbReference type="RefSeq" id="WP_090443826.1">
    <property type="nucleotide sequence ID" value="NZ_FOHU01000009.1"/>
</dbReference>
<dbReference type="OrthoDB" id="90266at2"/>
<name>A0A1I0E050_9FIRM</name>
<keyword evidence="3" id="KW-1185">Reference proteome</keyword>
<dbReference type="AlphaFoldDB" id="A0A1I0E050"/>
<dbReference type="NCBIfam" id="TIGR01764">
    <property type="entry name" value="excise"/>
    <property type="match status" value="1"/>
</dbReference>
<proteinExistence type="predicted"/>
<evidence type="ECO:0000313" key="3">
    <source>
        <dbReference type="Proteomes" id="UP000199568"/>
    </source>
</evidence>
<dbReference type="GO" id="GO:0003677">
    <property type="term" value="F:DNA binding"/>
    <property type="evidence" value="ECO:0007669"/>
    <property type="project" value="InterPro"/>
</dbReference>
<gene>
    <name evidence="2" type="ORF">SAMN05660297_02246</name>
</gene>
<dbReference type="STRING" id="426128.SAMN05660297_02246"/>
<dbReference type="InterPro" id="IPR010093">
    <property type="entry name" value="SinI_DNA-bd"/>
</dbReference>